<feature type="compositionally biased region" description="Polar residues" evidence="2">
    <location>
        <begin position="518"/>
        <end position="527"/>
    </location>
</feature>
<dbReference type="AlphaFoldDB" id="A0A812WSI5"/>
<feature type="signal peptide" evidence="3">
    <location>
        <begin position="1"/>
        <end position="21"/>
    </location>
</feature>
<evidence type="ECO:0008006" key="6">
    <source>
        <dbReference type="Google" id="ProtNLM"/>
    </source>
</evidence>
<sequence length="545" mass="59343">MLAGCRAFGVAILTLSLGAGATRHEHPAAFLGVRGAQELRVGMVPSAISRAIQHALRDSRSHLKALTAAEQAAAEKQATADGALAKKVALEEDKRKQEEACEEEEKKSRENRMKLEKASEEHDLHSGALDKARGLWNKLSEELEFLRKGVSQQEKTLMESLYEMETALDAKKQELEAKENETMAAEQDMKEKEDKAKAAGKVKKEYEEQLVEAEKRSKQAQEALQEIRAKAEEAVDEVIKAEMEQKEAASQQKEAQALHDKGAQSSELLQKLKAAVEDFFNAIDALEASMMKKMSAQGNAKAHELILLDENLEPTLSKYNLMVVAFDDVWTYGDGSYAKVEPAIAQIVEDAKADLELICDPTRQFGESMAESPELEEKCWTALWRKIGMNEGTFPGEKGEVPGSADVKTNNEMPTEDSQIMESPKAKRAATLSGSGEESTSLMPAMESAKELDMYMETTATSTTNGDIADLLAKDSMTPESPAKSMEVSAATTTTIGDVADLLAEDSLSPAKTMEISAETSTSTTLGNLDDLLAEDSISPKSPAK</sequence>
<feature type="region of interest" description="Disordered" evidence="2">
    <location>
        <begin position="393"/>
        <end position="442"/>
    </location>
</feature>
<protein>
    <recommendedName>
        <fullName evidence="6">Reticulocyte-binding protein 2-like a</fullName>
    </recommendedName>
</protein>
<dbReference type="OrthoDB" id="437540at2759"/>
<reference evidence="4" key="1">
    <citation type="submission" date="2021-02" db="EMBL/GenBank/DDBJ databases">
        <authorList>
            <person name="Dougan E. K."/>
            <person name="Rhodes N."/>
            <person name="Thang M."/>
            <person name="Chan C."/>
        </authorList>
    </citation>
    <scope>NUCLEOTIDE SEQUENCE</scope>
</reference>
<keyword evidence="5" id="KW-1185">Reference proteome</keyword>
<gene>
    <name evidence="4" type="ORF">SNEC2469_LOCUS19632</name>
</gene>
<feature type="region of interest" description="Disordered" evidence="2">
    <location>
        <begin position="91"/>
        <end position="126"/>
    </location>
</feature>
<comment type="caution">
    <text evidence="4">The sequence shown here is derived from an EMBL/GenBank/DDBJ whole genome shotgun (WGS) entry which is preliminary data.</text>
</comment>
<proteinExistence type="predicted"/>
<evidence type="ECO:0000256" key="2">
    <source>
        <dbReference type="SAM" id="MobiDB-lite"/>
    </source>
</evidence>
<accession>A0A812WSI5</accession>
<evidence type="ECO:0000256" key="3">
    <source>
        <dbReference type="SAM" id="SignalP"/>
    </source>
</evidence>
<feature type="chain" id="PRO_5032689982" description="Reticulocyte-binding protein 2-like a" evidence="3">
    <location>
        <begin position="22"/>
        <end position="545"/>
    </location>
</feature>
<dbReference type="Proteomes" id="UP000601435">
    <property type="component" value="Unassembled WGS sequence"/>
</dbReference>
<evidence type="ECO:0000313" key="4">
    <source>
        <dbReference type="EMBL" id="CAE7682470.1"/>
    </source>
</evidence>
<name>A0A812WSI5_9DINO</name>
<feature type="coiled-coil region" evidence="1">
    <location>
        <begin position="158"/>
        <end position="289"/>
    </location>
</feature>
<organism evidence="4 5">
    <name type="scientific">Symbiodinium necroappetens</name>
    <dbReference type="NCBI Taxonomy" id="1628268"/>
    <lineage>
        <taxon>Eukaryota</taxon>
        <taxon>Sar</taxon>
        <taxon>Alveolata</taxon>
        <taxon>Dinophyceae</taxon>
        <taxon>Suessiales</taxon>
        <taxon>Symbiodiniaceae</taxon>
        <taxon>Symbiodinium</taxon>
    </lineage>
</organism>
<feature type="region of interest" description="Disordered" evidence="2">
    <location>
        <begin position="514"/>
        <end position="545"/>
    </location>
</feature>
<dbReference type="EMBL" id="CAJNJA010033684">
    <property type="protein sequence ID" value="CAE7682470.1"/>
    <property type="molecule type" value="Genomic_DNA"/>
</dbReference>
<evidence type="ECO:0000313" key="5">
    <source>
        <dbReference type="Proteomes" id="UP000601435"/>
    </source>
</evidence>
<feature type="compositionally biased region" description="Polar residues" evidence="2">
    <location>
        <begin position="407"/>
        <end position="421"/>
    </location>
</feature>
<feature type="non-terminal residue" evidence="4">
    <location>
        <position position="545"/>
    </location>
</feature>
<evidence type="ECO:0000256" key="1">
    <source>
        <dbReference type="SAM" id="Coils"/>
    </source>
</evidence>
<keyword evidence="3" id="KW-0732">Signal</keyword>
<keyword evidence="1" id="KW-0175">Coiled coil</keyword>
<feature type="compositionally biased region" description="Polar residues" evidence="2">
    <location>
        <begin position="432"/>
        <end position="442"/>
    </location>
</feature>